<name>A0A4R0NU43_9SPHI</name>
<dbReference type="AlphaFoldDB" id="A0A4R0NU43"/>
<gene>
    <name evidence="1" type="ORF">EZ437_05880</name>
</gene>
<dbReference type="OrthoDB" id="1414356at2"/>
<dbReference type="PANTHER" id="PTHR36436:SF6">
    <property type="entry name" value="SLL5081 PROTEIN"/>
    <property type="match status" value="1"/>
</dbReference>
<dbReference type="SUPFAM" id="SSF103032">
    <property type="entry name" value="Hypothetical protein YwqG"/>
    <property type="match status" value="1"/>
</dbReference>
<sequence length="177" mass="20772">MENPSLYEQLSRLRTATPELVRKLTGLFVPVTFRRGTLLSVPDHTLPVLYFIEKGVVRGYYFYHQEEYPCWIRRGGFLLPGIGYFLLGQPDVIQNEMELECELVTNGLYCGDPSGYNDPRAEKLRPNAKDWRLLLQIDSNEETEMMWGDVGRLYFWIKEEDLAAKRFENSWCILQCY</sequence>
<dbReference type="SUPFAM" id="SSF51206">
    <property type="entry name" value="cAMP-binding domain-like"/>
    <property type="match status" value="1"/>
</dbReference>
<proteinExistence type="predicted"/>
<organism evidence="1 2">
    <name type="scientific">Pedobacter psychroterrae</name>
    <dbReference type="NCBI Taxonomy" id="2530453"/>
    <lineage>
        <taxon>Bacteria</taxon>
        <taxon>Pseudomonadati</taxon>
        <taxon>Bacteroidota</taxon>
        <taxon>Sphingobacteriia</taxon>
        <taxon>Sphingobacteriales</taxon>
        <taxon>Sphingobacteriaceae</taxon>
        <taxon>Pedobacter</taxon>
    </lineage>
</organism>
<evidence type="ECO:0000313" key="1">
    <source>
        <dbReference type="EMBL" id="TCD03493.1"/>
    </source>
</evidence>
<dbReference type="Proteomes" id="UP000293347">
    <property type="component" value="Unassembled WGS sequence"/>
</dbReference>
<dbReference type="InterPro" id="IPR018490">
    <property type="entry name" value="cNMP-bd_dom_sf"/>
</dbReference>
<protein>
    <submittedName>
        <fullName evidence="1">DUF1963 domain-containing protein</fullName>
    </submittedName>
</protein>
<dbReference type="Pfam" id="PF09234">
    <property type="entry name" value="DUF1963"/>
    <property type="match status" value="1"/>
</dbReference>
<dbReference type="PANTHER" id="PTHR36436">
    <property type="entry name" value="SLL5081 PROTEIN"/>
    <property type="match status" value="1"/>
</dbReference>
<dbReference type="Gene3D" id="2.30.320.10">
    <property type="entry name" value="YwqG-like"/>
    <property type="match status" value="1"/>
</dbReference>
<dbReference type="InterPro" id="IPR015315">
    <property type="entry name" value="DUF1963"/>
</dbReference>
<dbReference type="EMBL" id="SJSL01000001">
    <property type="protein sequence ID" value="TCD03493.1"/>
    <property type="molecule type" value="Genomic_DNA"/>
</dbReference>
<accession>A0A4R0NU43</accession>
<dbReference type="InterPro" id="IPR035948">
    <property type="entry name" value="YwqG-like_sf"/>
</dbReference>
<reference evidence="1 2" key="1">
    <citation type="submission" date="2019-02" db="EMBL/GenBank/DDBJ databases">
        <title>Pedobacter sp. RP-1-14 sp. nov., isolated from Arctic soil.</title>
        <authorList>
            <person name="Dahal R.H."/>
        </authorList>
    </citation>
    <scope>NUCLEOTIDE SEQUENCE [LARGE SCALE GENOMIC DNA]</scope>
    <source>
        <strain evidence="1 2">RP-1-14</strain>
    </source>
</reference>
<evidence type="ECO:0000313" key="2">
    <source>
        <dbReference type="Proteomes" id="UP000293347"/>
    </source>
</evidence>
<comment type="caution">
    <text evidence="1">The sequence shown here is derived from an EMBL/GenBank/DDBJ whole genome shotgun (WGS) entry which is preliminary data.</text>
</comment>
<keyword evidence="2" id="KW-1185">Reference proteome</keyword>
<dbReference type="RefSeq" id="WP_131594169.1">
    <property type="nucleotide sequence ID" value="NZ_SJSL01000001.1"/>
</dbReference>